<dbReference type="PANTHER" id="PTHR31750">
    <property type="entry name" value="PROTEIN STAY-GREEN 1, CHLOROPLASTIC-RELATED"/>
    <property type="match status" value="1"/>
</dbReference>
<dbReference type="Pfam" id="PF12638">
    <property type="entry name" value="Staygreen"/>
    <property type="match status" value="1"/>
</dbReference>
<dbReference type="PANTHER" id="PTHR31750:SF4">
    <property type="entry name" value="LP06106P"/>
    <property type="match status" value="1"/>
</dbReference>
<dbReference type="AlphaFoldDB" id="A0A835N3E1"/>
<accession>A0A835N3E1</accession>
<evidence type="ECO:0000256" key="2">
    <source>
        <dbReference type="ARBA" id="ARBA00009234"/>
    </source>
</evidence>
<comment type="caution">
    <text evidence="8">The sequence shown here is derived from an EMBL/GenBank/DDBJ whole genome shotgun (WGS) entry which is preliminary data.</text>
</comment>
<keyword evidence="4" id="KW-0934">Plastid</keyword>
<dbReference type="GO" id="GO:0009507">
    <property type="term" value="C:chloroplast"/>
    <property type="evidence" value="ECO:0007669"/>
    <property type="project" value="UniProtKB-SubCell"/>
</dbReference>
<feature type="region of interest" description="Disordered" evidence="6">
    <location>
        <begin position="151"/>
        <end position="171"/>
    </location>
</feature>
<evidence type="ECO:0000256" key="3">
    <source>
        <dbReference type="ARBA" id="ARBA00022528"/>
    </source>
</evidence>
<dbReference type="EMBL" id="JADGMS010000003">
    <property type="protein sequence ID" value="KAF9685761.1"/>
    <property type="molecule type" value="Genomic_DNA"/>
</dbReference>
<evidence type="ECO:0000259" key="7">
    <source>
        <dbReference type="Pfam" id="PF12638"/>
    </source>
</evidence>
<evidence type="ECO:0000256" key="1">
    <source>
        <dbReference type="ARBA" id="ARBA00004229"/>
    </source>
</evidence>
<dbReference type="Proteomes" id="UP000657918">
    <property type="component" value="Unassembled WGS sequence"/>
</dbReference>
<name>A0A835N3E1_9ROSI</name>
<comment type="subcellular location">
    <subcellularLocation>
        <location evidence="1">Plastid</location>
        <location evidence="1">Chloroplast</location>
    </subcellularLocation>
</comment>
<dbReference type="InterPro" id="IPR024438">
    <property type="entry name" value="Staygreen"/>
</dbReference>
<feature type="domain" description="Staygreen protein" evidence="7">
    <location>
        <begin position="100"/>
        <end position="146"/>
    </location>
</feature>
<keyword evidence="9" id="KW-1185">Reference proteome</keyword>
<protein>
    <recommendedName>
        <fullName evidence="7">Staygreen protein domain-containing protein</fullName>
    </recommendedName>
</protein>
<reference evidence="8 9" key="1">
    <citation type="submission" date="2020-10" db="EMBL/GenBank/DDBJ databases">
        <title>Plant Genome Project.</title>
        <authorList>
            <person name="Zhang R.-G."/>
        </authorList>
    </citation>
    <scope>NUCLEOTIDE SEQUENCE [LARGE SCALE GENOMIC DNA]</scope>
    <source>
        <strain evidence="8">FAFU-HL-1</strain>
        <tissue evidence="8">Leaf</tissue>
    </source>
</reference>
<proteinExistence type="inferred from homology"/>
<evidence type="ECO:0000313" key="8">
    <source>
        <dbReference type="EMBL" id="KAF9685761.1"/>
    </source>
</evidence>
<feature type="region of interest" description="Disordered" evidence="6">
    <location>
        <begin position="194"/>
        <end position="216"/>
    </location>
</feature>
<evidence type="ECO:0000256" key="6">
    <source>
        <dbReference type="SAM" id="MobiDB-lite"/>
    </source>
</evidence>
<feature type="compositionally biased region" description="Polar residues" evidence="6">
    <location>
        <begin position="200"/>
        <end position="216"/>
    </location>
</feature>
<dbReference type="OrthoDB" id="2012322at2759"/>
<keyword evidence="5" id="KW-0809">Transit peptide</keyword>
<evidence type="ECO:0000256" key="4">
    <source>
        <dbReference type="ARBA" id="ARBA00022640"/>
    </source>
</evidence>
<organism evidence="8 9">
    <name type="scientific">Salix dunnii</name>
    <dbReference type="NCBI Taxonomy" id="1413687"/>
    <lineage>
        <taxon>Eukaryota</taxon>
        <taxon>Viridiplantae</taxon>
        <taxon>Streptophyta</taxon>
        <taxon>Embryophyta</taxon>
        <taxon>Tracheophyta</taxon>
        <taxon>Spermatophyta</taxon>
        <taxon>Magnoliopsida</taxon>
        <taxon>eudicotyledons</taxon>
        <taxon>Gunneridae</taxon>
        <taxon>Pentapetalae</taxon>
        <taxon>rosids</taxon>
        <taxon>fabids</taxon>
        <taxon>Malpighiales</taxon>
        <taxon>Salicaceae</taxon>
        <taxon>Saliceae</taxon>
        <taxon>Salix</taxon>
    </lineage>
</organism>
<dbReference type="GO" id="GO:0015996">
    <property type="term" value="P:chlorophyll catabolic process"/>
    <property type="evidence" value="ECO:0007669"/>
    <property type="project" value="TreeGrafter"/>
</dbReference>
<evidence type="ECO:0000256" key="5">
    <source>
        <dbReference type="ARBA" id="ARBA00022946"/>
    </source>
</evidence>
<sequence length="216" mass="24150">MGSLAVSPFLPSKPRPSILDQSSFLFPSKKKLRRKNQSISPAARLFGPSIFEASKLKVLFLGVDDKKHPGNLPRTYTLTHSDITAKLTLAISQTINNSQVLKAFFHGDGDLFSSYPELQEALVWVYFHSNIPEFNRAECWGPLKDAAAPYTAETGGGAENKEKVNQPSNRDFPEPCQENCNCCFPPMSLIPWSERVPLENKNNPSNRQNFQQAQQP</sequence>
<evidence type="ECO:0000313" key="9">
    <source>
        <dbReference type="Proteomes" id="UP000657918"/>
    </source>
</evidence>
<gene>
    <name evidence="8" type="ORF">SADUNF_Sadunf03G0087600</name>
</gene>
<comment type="similarity">
    <text evidence="2">Belongs to the staygreen family.</text>
</comment>
<keyword evidence="3" id="KW-0150">Chloroplast</keyword>